<sequence length="271" mass="32650">MLWQHWCFTIFNIETMKYIKDFFDLTSTGLLYYFFLAGLYYWICYIMFRKILYNAKIQQKEIKKRDIIREIFHSVISSLVMTFLILLVTGTSLNQYTKLYRNIDEYSIYWLIASIFLGLFIHDTYFYWLHRLLHHKKIFKYVHLIHHKSTNPSPFAAYSFHIAEAVGEGLIVPILLFIIPLHPISIYIFIISSLAINIYGHLGYEIAPKWLRASFLFNIINTSVYHNMHHNKFKGNYGLYFRFWDKIMKTENPDYVKIYDHIQEKRFGKQG</sequence>
<gene>
    <name evidence="7" type="ORF">SAMN05421866_1777</name>
</gene>
<keyword evidence="8" id="KW-1185">Reference proteome</keyword>
<organism evidence="7 8">
    <name type="scientific">Chryseobacterium oranimense</name>
    <dbReference type="NCBI Taxonomy" id="421058"/>
    <lineage>
        <taxon>Bacteria</taxon>
        <taxon>Pseudomonadati</taxon>
        <taxon>Bacteroidota</taxon>
        <taxon>Flavobacteriia</taxon>
        <taxon>Flavobacteriales</taxon>
        <taxon>Weeksellaceae</taxon>
        <taxon>Chryseobacterium group</taxon>
        <taxon>Chryseobacterium</taxon>
    </lineage>
</organism>
<feature type="transmembrane region" description="Helical" evidence="5">
    <location>
        <begin position="30"/>
        <end position="48"/>
    </location>
</feature>
<dbReference type="eggNOG" id="COG3000">
    <property type="taxonomic scope" value="Bacteria"/>
</dbReference>
<comment type="subcellular location">
    <subcellularLocation>
        <location evidence="1">Membrane</location>
    </subcellularLocation>
</comment>
<evidence type="ECO:0000256" key="5">
    <source>
        <dbReference type="SAM" id="Phobius"/>
    </source>
</evidence>
<evidence type="ECO:0000313" key="7">
    <source>
        <dbReference type="EMBL" id="SHG99939.1"/>
    </source>
</evidence>
<keyword evidence="3 5" id="KW-1133">Transmembrane helix</keyword>
<reference evidence="8" key="1">
    <citation type="submission" date="2016-11" db="EMBL/GenBank/DDBJ databases">
        <authorList>
            <person name="Varghese N."/>
            <person name="Submissions S."/>
        </authorList>
    </citation>
    <scope>NUCLEOTIDE SEQUENCE [LARGE SCALE GENOMIC DNA]</scope>
    <source>
        <strain evidence="8">DSM 19055</strain>
    </source>
</reference>
<evidence type="ECO:0000313" key="8">
    <source>
        <dbReference type="Proteomes" id="UP000184047"/>
    </source>
</evidence>
<feature type="transmembrane region" description="Helical" evidence="5">
    <location>
        <begin position="184"/>
        <end position="202"/>
    </location>
</feature>
<evidence type="ECO:0000256" key="1">
    <source>
        <dbReference type="ARBA" id="ARBA00004370"/>
    </source>
</evidence>
<accession>A0A1M5PEL2</accession>
<evidence type="ECO:0000256" key="3">
    <source>
        <dbReference type="ARBA" id="ARBA00022989"/>
    </source>
</evidence>
<feature type="domain" description="Fatty acid hydroxylase" evidence="6">
    <location>
        <begin position="116"/>
        <end position="250"/>
    </location>
</feature>
<keyword evidence="4 5" id="KW-0472">Membrane</keyword>
<dbReference type="AlphaFoldDB" id="A0A1M5PEL2"/>
<evidence type="ECO:0000259" key="6">
    <source>
        <dbReference type="Pfam" id="PF04116"/>
    </source>
</evidence>
<evidence type="ECO:0000256" key="2">
    <source>
        <dbReference type="ARBA" id="ARBA00022692"/>
    </source>
</evidence>
<dbReference type="STRING" id="421058.SAMN05421866_1777"/>
<dbReference type="InterPro" id="IPR006694">
    <property type="entry name" value="Fatty_acid_hydroxylase"/>
</dbReference>
<dbReference type="GO" id="GO:0016020">
    <property type="term" value="C:membrane"/>
    <property type="evidence" value="ECO:0007669"/>
    <property type="project" value="UniProtKB-SubCell"/>
</dbReference>
<protein>
    <submittedName>
        <fullName evidence="7">C-5 sterol desaturase</fullName>
    </submittedName>
</protein>
<keyword evidence="2 5" id="KW-0812">Transmembrane</keyword>
<dbReference type="PANTHER" id="PTHR11863">
    <property type="entry name" value="STEROL DESATURASE"/>
    <property type="match status" value="1"/>
</dbReference>
<feature type="transmembrane region" description="Helical" evidence="5">
    <location>
        <begin position="108"/>
        <end position="128"/>
    </location>
</feature>
<dbReference type="EMBL" id="FQWT01000002">
    <property type="protein sequence ID" value="SHG99939.1"/>
    <property type="molecule type" value="Genomic_DNA"/>
</dbReference>
<dbReference type="Pfam" id="PF04116">
    <property type="entry name" value="FA_hydroxylase"/>
    <property type="match status" value="1"/>
</dbReference>
<feature type="transmembrane region" description="Helical" evidence="5">
    <location>
        <begin position="68"/>
        <end position="88"/>
    </location>
</feature>
<dbReference type="InterPro" id="IPR050307">
    <property type="entry name" value="Sterol_Desaturase_Related"/>
</dbReference>
<dbReference type="GO" id="GO:0005506">
    <property type="term" value="F:iron ion binding"/>
    <property type="evidence" value="ECO:0007669"/>
    <property type="project" value="InterPro"/>
</dbReference>
<dbReference type="GO" id="GO:0016491">
    <property type="term" value="F:oxidoreductase activity"/>
    <property type="evidence" value="ECO:0007669"/>
    <property type="project" value="InterPro"/>
</dbReference>
<feature type="transmembrane region" description="Helical" evidence="5">
    <location>
        <begin position="155"/>
        <end position="178"/>
    </location>
</feature>
<dbReference type="Proteomes" id="UP000184047">
    <property type="component" value="Unassembled WGS sequence"/>
</dbReference>
<evidence type="ECO:0000256" key="4">
    <source>
        <dbReference type="ARBA" id="ARBA00023136"/>
    </source>
</evidence>
<proteinExistence type="predicted"/>
<dbReference type="GO" id="GO:0008610">
    <property type="term" value="P:lipid biosynthetic process"/>
    <property type="evidence" value="ECO:0007669"/>
    <property type="project" value="InterPro"/>
</dbReference>
<name>A0A1M5PEL2_9FLAO</name>